<evidence type="ECO:0000259" key="1">
    <source>
        <dbReference type="SMART" id="SM01007"/>
    </source>
</evidence>
<evidence type="ECO:0000313" key="3">
    <source>
        <dbReference type="Proteomes" id="UP001433268"/>
    </source>
</evidence>
<name>A0ABR1XCQ7_9PEZI</name>
<organism evidence="2 3">
    <name type="scientific">Apiospora hydei</name>
    <dbReference type="NCBI Taxonomy" id="1337664"/>
    <lineage>
        <taxon>Eukaryota</taxon>
        <taxon>Fungi</taxon>
        <taxon>Dikarya</taxon>
        <taxon>Ascomycota</taxon>
        <taxon>Pezizomycotina</taxon>
        <taxon>Sordariomycetes</taxon>
        <taxon>Xylariomycetidae</taxon>
        <taxon>Amphisphaeriales</taxon>
        <taxon>Apiosporaceae</taxon>
        <taxon>Apiospora</taxon>
    </lineage>
</organism>
<dbReference type="Gene3D" id="3.40.225.10">
    <property type="entry name" value="Class II aldolase/adducin N-terminal domain"/>
    <property type="match status" value="1"/>
</dbReference>
<sequence>MPAPVAPQDLIQALQPLPMAPSAISELAPTVLQTKKTDNVIDNGTAAVGKEPTPLEAISHGAVMPGIPTFPSYTEHRKHILVHMAATFRYFARHGFTEGQSGHISVRDPEHHGYMWMNPLGVHFGLLTAGHMICMEIETGKIVGGGKPAQSLTANAAGYLIHSAIHKRRPGDIHAICHAHTDAGRAWSVFARPLDMLSQDICNFHNAHAVYASYGGIVFASDEGERIADALGARNKGAILMNHGLLTVGATVDEAGFMFGLLDRGCRHQLQVEAAAANGHLKKNIITDEEAAYNFKMASEENALYREAQPDLEYEFAMAGGEEVLAKGFDALQFFTSS</sequence>
<protein>
    <recommendedName>
        <fullName evidence="1">Class II aldolase/adducin N-terminal domain-containing protein</fullName>
    </recommendedName>
</protein>
<dbReference type="GeneID" id="92038508"/>
<keyword evidence="3" id="KW-1185">Reference proteome</keyword>
<dbReference type="InterPro" id="IPR036409">
    <property type="entry name" value="Aldolase_II/adducin_N_sf"/>
</dbReference>
<dbReference type="EMBL" id="JAQQWN010000002">
    <property type="protein sequence ID" value="KAK8094448.1"/>
    <property type="molecule type" value="Genomic_DNA"/>
</dbReference>
<dbReference type="PANTHER" id="PTHR10672">
    <property type="entry name" value="ADDUCIN"/>
    <property type="match status" value="1"/>
</dbReference>
<evidence type="ECO:0000313" key="2">
    <source>
        <dbReference type="EMBL" id="KAK8094448.1"/>
    </source>
</evidence>
<accession>A0ABR1XCQ7</accession>
<dbReference type="InterPro" id="IPR051017">
    <property type="entry name" value="Aldolase-II_Adducin_sf"/>
</dbReference>
<dbReference type="InterPro" id="IPR001303">
    <property type="entry name" value="Aldolase_II/adducin_N"/>
</dbReference>
<feature type="domain" description="Class II aldolase/adducin N-terminal" evidence="1">
    <location>
        <begin position="82"/>
        <end position="270"/>
    </location>
</feature>
<dbReference type="SMART" id="SM01007">
    <property type="entry name" value="Aldolase_II"/>
    <property type="match status" value="1"/>
</dbReference>
<reference evidence="2 3" key="1">
    <citation type="submission" date="2023-01" db="EMBL/GenBank/DDBJ databases">
        <title>Analysis of 21 Apiospora genomes using comparative genomics revels a genus with tremendous synthesis potential of carbohydrate active enzymes and secondary metabolites.</title>
        <authorList>
            <person name="Sorensen T."/>
        </authorList>
    </citation>
    <scope>NUCLEOTIDE SEQUENCE [LARGE SCALE GENOMIC DNA]</scope>
    <source>
        <strain evidence="2 3">CBS 114990</strain>
    </source>
</reference>
<dbReference type="SUPFAM" id="SSF53639">
    <property type="entry name" value="AraD/HMP-PK domain-like"/>
    <property type="match status" value="1"/>
</dbReference>
<dbReference type="RefSeq" id="XP_066675221.1">
    <property type="nucleotide sequence ID" value="XM_066805448.1"/>
</dbReference>
<gene>
    <name evidence="2" type="ORF">PG997_001133</name>
</gene>
<proteinExistence type="predicted"/>
<dbReference type="Proteomes" id="UP001433268">
    <property type="component" value="Unassembled WGS sequence"/>
</dbReference>
<dbReference type="PANTHER" id="PTHR10672:SF25">
    <property type="entry name" value="MEIOTICALLY UP-REGULATED GENE 14 PROTEIN"/>
    <property type="match status" value="1"/>
</dbReference>
<dbReference type="Pfam" id="PF00596">
    <property type="entry name" value="Aldolase_II"/>
    <property type="match status" value="1"/>
</dbReference>
<comment type="caution">
    <text evidence="2">The sequence shown here is derived from an EMBL/GenBank/DDBJ whole genome shotgun (WGS) entry which is preliminary data.</text>
</comment>